<evidence type="ECO:0000256" key="1">
    <source>
        <dbReference type="SAM" id="MobiDB-lite"/>
    </source>
</evidence>
<feature type="transmembrane region" description="Helical" evidence="2">
    <location>
        <begin position="12"/>
        <end position="36"/>
    </location>
</feature>
<organism evidence="4 5">
    <name type="scientific">Fuerstiella marisgermanici</name>
    <dbReference type="NCBI Taxonomy" id="1891926"/>
    <lineage>
        <taxon>Bacteria</taxon>
        <taxon>Pseudomonadati</taxon>
        <taxon>Planctomycetota</taxon>
        <taxon>Planctomycetia</taxon>
        <taxon>Planctomycetales</taxon>
        <taxon>Planctomycetaceae</taxon>
        <taxon>Fuerstiella</taxon>
    </lineage>
</organism>
<dbReference type="AlphaFoldDB" id="A0A1P8WCB6"/>
<keyword evidence="2" id="KW-1133">Transmembrane helix</keyword>
<protein>
    <submittedName>
        <fullName evidence="4">Pullulanase secretion protein PulG</fullName>
    </submittedName>
</protein>
<dbReference type="KEGG" id="fmr:Fuma_01291"/>
<gene>
    <name evidence="4" type="primary">pulG_1</name>
    <name evidence="4" type="ORF">Fuma_01291</name>
</gene>
<dbReference type="InterPro" id="IPR045584">
    <property type="entry name" value="Pilin-like"/>
</dbReference>
<dbReference type="OrthoDB" id="9795612at2"/>
<dbReference type="EMBL" id="CP017641">
    <property type="protein sequence ID" value="APZ91700.1"/>
    <property type="molecule type" value="Genomic_DNA"/>
</dbReference>
<reference evidence="4 5" key="1">
    <citation type="journal article" date="2016" name="Front. Microbiol.">
        <title>Fuerstia marisgermanicae gen. nov., sp. nov., an Unusual Member of the Phylum Planctomycetes from the German Wadden Sea.</title>
        <authorList>
            <person name="Kohn T."/>
            <person name="Heuer A."/>
            <person name="Jogler M."/>
            <person name="Vollmers J."/>
            <person name="Boedeker C."/>
            <person name="Bunk B."/>
            <person name="Rast P."/>
            <person name="Borchert D."/>
            <person name="Glockner I."/>
            <person name="Freese H.M."/>
            <person name="Klenk H.P."/>
            <person name="Overmann J."/>
            <person name="Kaster A.K."/>
            <person name="Rohde M."/>
            <person name="Wiegand S."/>
            <person name="Jogler C."/>
        </authorList>
    </citation>
    <scope>NUCLEOTIDE SEQUENCE [LARGE SCALE GENOMIC DNA]</scope>
    <source>
        <strain evidence="4 5">NH11</strain>
    </source>
</reference>
<sequence length="151" mass="16735">MKSIKRQAQHSLRAAFTLLELLIVLAIIVAIAAMVAPNLIGNQQTAQIRIARTTVKNIEEAVKRRAVKNNGQYVEETGTQPIADLAEPFTDALNNVHPPELEEVPVDPWNNQFQYSYSSGSGELKPRIWSTGPNGQDGDDDDISNDKREIK</sequence>
<dbReference type="STRING" id="1891926.Fuma_01291"/>
<proteinExistence type="predicted"/>
<dbReference type="Proteomes" id="UP000187735">
    <property type="component" value="Chromosome"/>
</dbReference>
<dbReference type="Pfam" id="PF07963">
    <property type="entry name" value="N_methyl"/>
    <property type="match status" value="1"/>
</dbReference>
<dbReference type="NCBIfam" id="TIGR02532">
    <property type="entry name" value="IV_pilin_GFxxxE"/>
    <property type="match status" value="1"/>
</dbReference>
<dbReference type="SUPFAM" id="SSF54523">
    <property type="entry name" value="Pili subunits"/>
    <property type="match status" value="1"/>
</dbReference>
<accession>A0A1P8WCB6</accession>
<dbReference type="InterPro" id="IPR013545">
    <property type="entry name" value="T2SS_protein-GspG_C"/>
</dbReference>
<evidence type="ECO:0000259" key="3">
    <source>
        <dbReference type="Pfam" id="PF08334"/>
    </source>
</evidence>
<keyword evidence="2" id="KW-0812">Transmembrane</keyword>
<name>A0A1P8WCB6_9PLAN</name>
<evidence type="ECO:0000313" key="4">
    <source>
        <dbReference type="EMBL" id="APZ91700.1"/>
    </source>
</evidence>
<evidence type="ECO:0000256" key="2">
    <source>
        <dbReference type="SAM" id="Phobius"/>
    </source>
</evidence>
<dbReference type="InterPro" id="IPR012902">
    <property type="entry name" value="N_methyl_site"/>
</dbReference>
<feature type="domain" description="Type II secretion system protein GspG C-terminal" evidence="3">
    <location>
        <begin position="38"/>
        <end position="145"/>
    </location>
</feature>
<feature type="region of interest" description="Disordered" evidence="1">
    <location>
        <begin position="115"/>
        <end position="151"/>
    </location>
</feature>
<dbReference type="Pfam" id="PF08334">
    <property type="entry name" value="T2SSG"/>
    <property type="match status" value="1"/>
</dbReference>
<evidence type="ECO:0000313" key="5">
    <source>
        <dbReference type="Proteomes" id="UP000187735"/>
    </source>
</evidence>
<dbReference type="RefSeq" id="WP_077023420.1">
    <property type="nucleotide sequence ID" value="NZ_CP017641.1"/>
</dbReference>
<keyword evidence="2" id="KW-0472">Membrane</keyword>
<keyword evidence="5" id="KW-1185">Reference proteome</keyword>
<dbReference type="Gene3D" id="3.30.700.10">
    <property type="entry name" value="Glycoprotein, Type 4 Pilin"/>
    <property type="match status" value="1"/>
</dbReference>